<evidence type="ECO:0000256" key="1">
    <source>
        <dbReference type="ARBA" id="ARBA00000368"/>
    </source>
</evidence>
<organism evidence="14 15">
    <name type="scientific">Pleurodeles waltl</name>
    <name type="common">Iberian ribbed newt</name>
    <dbReference type="NCBI Taxonomy" id="8319"/>
    <lineage>
        <taxon>Eukaryota</taxon>
        <taxon>Metazoa</taxon>
        <taxon>Chordata</taxon>
        <taxon>Craniata</taxon>
        <taxon>Vertebrata</taxon>
        <taxon>Euteleostomi</taxon>
        <taxon>Amphibia</taxon>
        <taxon>Batrachia</taxon>
        <taxon>Caudata</taxon>
        <taxon>Salamandroidea</taxon>
        <taxon>Salamandridae</taxon>
        <taxon>Pleurodelinae</taxon>
        <taxon>Pleurodeles</taxon>
    </lineage>
</organism>
<comment type="similarity">
    <text evidence="2 13">Belongs to the paraoxonase family.</text>
</comment>
<keyword evidence="6 10" id="KW-0106">Calcium</keyword>
<evidence type="ECO:0000256" key="12">
    <source>
        <dbReference type="PIRSR" id="PIRSR602640-4"/>
    </source>
</evidence>
<feature type="binding site" evidence="10">
    <location>
        <position position="199"/>
    </location>
    <ligand>
        <name>Ca(2+)</name>
        <dbReference type="ChEBI" id="CHEBI:29108"/>
        <label>1</label>
        <note>catalytic</note>
    </ligand>
</feature>
<dbReference type="GO" id="GO:0009636">
    <property type="term" value="P:response to toxic substance"/>
    <property type="evidence" value="ECO:0007669"/>
    <property type="project" value="TreeGrafter"/>
</dbReference>
<proteinExistence type="inferred from homology"/>
<dbReference type="AlphaFoldDB" id="A0AAV7MDV7"/>
<dbReference type="InterPro" id="IPR011042">
    <property type="entry name" value="6-blade_b-propeller_TolB-like"/>
</dbReference>
<comment type="catalytic activity">
    <reaction evidence="1 13">
        <text>a phenyl acetate + H2O = a phenol + acetate + H(+)</text>
        <dbReference type="Rhea" id="RHEA:17309"/>
        <dbReference type="ChEBI" id="CHEBI:15377"/>
        <dbReference type="ChEBI" id="CHEBI:15378"/>
        <dbReference type="ChEBI" id="CHEBI:30089"/>
        <dbReference type="ChEBI" id="CHEBI:33853"/>
        <dbReference type="ChEBI" id="CHEBI:140310"/>
        <dbReference type="EC" id="3.1.1.2"/>
    </reaction>
</comment>
<dbReference type="Gene3D" id="2.120.10.30">
    <property type="entry name" value="TolB, C-terminal domain"/>
    <property type="match status" value="1"/>
</dbReference>
<evidence type="ECO:0000256" key="10">
    <source>
        <dbReference type="PIRSR" id="PIRSR602640-2"/>
    </source>
</evidence>
<dbReference type="InterPro" id="IPR002640">
    <property type="entry name" value="Arylesterase"/>
</dbReference>
<dbReference type="InterPro" id="IPR051288">
    <property type="entry name" value="Serum_paraoxonase/arylesterase"/>
</dbReference>
<dbReference type="GO" id="GO:0004064">
    <property type="term" value="F:arylesterase activity"/>
    <property type="evidence" value="ECO:0007669"/>
    <property type="project" value="UniProtKB-UniRule"/>
</dbReference>
<feature type="glycosylation site" description="N-linked (GlcNAc...) asparagine" evidence="12">
    <location>
        <position position="355"/>
    </location>
</feature>
<evidence type="ECO:0000256" key="3">
    <source>
        <dbReference type="ARBA" id="ARBA00022723"/>
    </source>
</evidence>
<name>A0AAV7MDV7_PLEWA</name>
<evidence type="ECO:0000256" key="4">
    <source>
        <dbReference type="ARBA" id="ARBA00022729"/>
    </source>
</evidence>
<dbReference type="FunFam" id="2.120.10.30:FF:000023">
    <property type="entry name" value="Serum paraoxonase/arylesterase 2"/>
    <property type="match status" value="1"/>
</dbReference>
<keyword evidence="7 11" id="KW-1015">Disulfide bond</keyword>
<feature type="binding site" evidence="10">
    <location>
        <position position="147"/>
    </location>
    <ligand>
        <name>Ca(2+)</name>
        <dbReference type="ChEBI" id="CHEBI:29108"/>
        <label>1</label>
        <note>catalytic</note>
    </ligand>
</feature>
<evidence type="ECO:0000313" key="14">
    <source>
        <dbReference type="EMBL" id="KAJ1101294.1"/>
    </source>
</evidence>
<evidence type="ECO:0000256" key="8">
    <source>
        <dbReference type="ARBA" id="ARBA00023180"/>
    </source>
</evidence>
<protein>
    <recommendedName>
        <fullName evidence="13">Paraoxonase</fullName>
        <ecNumber evidence="13">3.1.1.2</ecNumber>
    </recommendedName>
</protein>
<evidence type="ECO:0000256" key="13">
    <source>
        <dbReference type="RuleBase" id="RU368025"/>
    </source>
</evidence>
<evidence type="ECO:0000256" key="2">
    <source>
        <dbReference type="ARBA" id="ARBA00008595"/>
    </source>
</evidence>
<feature type="active site" description="Proton acceptor" evidence="9">
    <location>
        <position position="145"/>
    </location>
</feature>
<evidence type="ECO:0000256" key="5">
    <source>
        <dbReference type="ARBA" id="ARBA00022801"/>
    </source>
</evidence>
<keyword evidence="3 10" id="KW-0479">Metal-binding</keyword>
<feature type="binding site" evidence="10">
    <location>
        <position position="300"/>
    </location>
    <ligand>
        <name>Ca(2+)</name>
        <dbReference type="ChEBI" id="CHEBI:29108"/>
        <label>1</label>
        <note>catalytic</note>
    </ligand>
</feature>
<feature type="binding site" evidence="10">
    <location>
        <position position="85"/>
    </location>
    <ligand>
        <name>Ca(2+)</name>
        <dbReference type="ChEBI" id="CHEBI:29108"/>
        <label>1</label>
        <note>catalytic</note>
    </ligand>
</feature>
<dbReference type="PRINTS" id="PR01785">
    <property type="entry name" value="PARAOXONASE"/>
</dbReference>
<keyword evidence="8 12" id="KW-0325">Glycoprotein</keyword>
<keyword evidence="4" id="KW-0732">Signal</keyword>
<keyword evidence="5 13" id="KW-0378">Hydrolase</keyword>
<evidence type="ECO:0000256" key="7">
    <source>
        <dbReference type="ARBA" id="ARBA00023157"/>
    </source>
</evidence>
<dbReference type="GO" id="GO:0046872">
    <property type="term" value="F:metal ion binding"/>
    <property type="evidence" value="ECO:0007669"/>
    <property type="project" value="UniProtKB-KW"/>
</dbReference>
<dbReference type="EMBL" id="JANPWB010000014">
    <property type="protein sequence ID" value="KAJ1101294.1"/>
    <property type="molecule type" value="Genomic_DNA"/>
</dbReference>
<feature type="disulfide bond" description="In form B" evidence="11">
    <location>
        <begin position="73"/>
        <end position="384"/>
    </location>
</feature>
<evidence type="ECO:0000256" key="6">
    <source>
        <dbReference type="ARBA" id="ARBA00022837"/>
    </source>
</evidence>
<feature type="binding site" evidence="10">
    <location>
        <position position="84"/>
    </location>
    <ligand>
        <name>Ca(2+)</name>
        <dbReference type="ChEBI" id="CHEBI:29108"/>
        <label>1</label>
        <note>catalytic</note>
    </ligand>
</feature>
<comment type="caution">
    <text evidence="14">The sequence shown here is derived from an EMBL/GenBank/DDBJ whole genome shotgun (WGS) entry which is preliminary data.</text>
</comment>
<evidence type="ECO:0000256" key="11">
    <source>
        <dbReference type="PIRSR" id="PIRSR602640-3"/>
    </source>
</evidence>
<dbReference type="Pfam" id="PF01731">
    <property type="entry name" value="Arylesterase"/>
    <property type="match status" value="1"/>
</dbReference>
<feature type="binding site" evidence="10">
    <location>
        <position position="255"/>
    </location>
    <ligand>
        <name>Ca(2+)</name>
        <dbReference type="ChEBI" id="CHEBI:29108"/>
        <label>1</label>
        <note>catalytic</note>
    </ligand>
</feature>
<accession>A0AAV7MDV7</accession>
<evidence type="ECO:0000256" key="9">
    <source>
        <dbReference type="PIRSR" id="PIRSR602640-1"/>
    </source>
</evidence>
<dbReference type="SUPFAM" id="SSF63829">
    <property type="entry name" value="Calcium-dependent phosphotriesterase"/>
    <property type="match status" value="1"/>
</dbReference>
<evidence type="ECO:0000313" key="15">
    <source>
        <dbReference type="Proteomes" id="UP001066276"/>
    </source>
</evidence>
<sequence>MTEAPVAPLLYLLTFSHRSKEEAEKPPLLSPAVIMKSLVLVALGLLLVVERNVGVRQAFNISREYDLLEPSSCHFIEGIETGAEDVDILPKGLAFMSAGLKYPGGPNFKPNEHGNMLLLDLNEENPKPVVLGISSGFDIDSFNPHGISVYIDDKGDSVYIFVVNHPTNTTRVDLFKFQAEEKSLLYLKTIEHELFLSLNDIAAVGPESFYATNNKPFLSTLDGVDGIYPNIPVGNIIYYSPEEVKEVAAGINVSNGIIMSRDNKYVYAASLLGKSISVFEKLDNWSLSPVRELQIDQLLDNLCLDPTTGDVWMACHTDAERLFHYDPKNPPGSEVLRLQNILSENPVLTQVYVNNGSSLQASSVACVYDGRLIVGSVFHKAIDCDLHNTATEN</sequence>
<comment type="cofactor">
    <cofactor evidence="10 13">
        <name>Ca(2+)</name>
        <dbReference type="ChEBI" id="CHEBI:29108"/>
    </cofactor>
    <text evidence="10 13">Binds 2 calcium ions per subunit.</text>
</comment>
<dbReference type="Proteomes" id="UP001066276">
    <property type="component" value="Chromosome 10"/>
</dbReference>
<reference evidence="14" key="1">
    <citation type="journal article" date="2022" name="bioRxiv">
        <title>Sequencing and chromosome-scale assembly of the giantPleurodeles waltlgenome.</title>
        <authorList>
            <person name="Brown T."/>
            <person name="Elewa A."/>
            <person name="Iarovenko S."/>
            <person name="Subramanian E."/>
            <person name="Araus A.J."/>
            <person name="Petzold A."/>
            <person name="Susuki M."/>
            <person name="Suzuki K.-i.T."/>
            <person name="Hayashi T."/>
            <person name="Toyoda A."/>
            <person name="Oliveira C."/>
            <person name="Osipova E."/>
            <person name="Leigh N.D."/>
            <person name="Simon A."/>
            <person name="Yun M.H."/>
        </authorList>
    </citation>
    <scope>NUCLEOTIDE SEQUENCE</scope>
    <source>
        <strain evidence="14">20211129_DDA</strain>
        <tissue evidence="14">Liver</tissue>
    </source>
</reference>
<dbReference type="PANTHER" id="PTHR11799:SF12">
    <property type="entry name" value="PARAOXONASE-RELATED"/>
    <property type="match status" value="1"/>
</dbReference>
<keyword evidence="15" id="KW-1185">Reference proteome</keyword>
<dbReference type="EC" id="3.1.1.2" evidence="13"/>
<feature type="binding site" evidence="10">
    <location>
        <position position="301"/>
    </location>
    <ligand>
        <name>Ca(2+)</name>
        <dbReference type="ChEBI" id="CHEBI:29108"/>
        <label>1</label>
        <note>catalytic</note>
    </ligand>
</feature>
<comment type="PTM">
    <text evidence="12">Glycosylated.</text>
</comment>
<feature type="binding site" evidence="10">
    <location>
        <position position="200"/>
    </location>
    <ligand>
        <name>Ca(2+)</name>
        <dbReference type="ChEBI" id="CHEBI:29108"/>
        <label>1</label>
        <note>catalytic</note>
    </ligand>
</feature>
<gene>
    <name evidence="14" type="ORF">NDU88_006365</name>
</gene>
<dbReference type="PANTHER" id="PTHR11799">
    <property type="entry name" value="PARAOXONASE"/>
    <property type="match status" value="1"/>
</dbReference>